<protein>
    <submittedName>
        <fullName evidence="1">Uncharacterized protein</fullName>
    </submittedName>
</protein>
<dbReference type="EMBL" id="CAKKMG010000086">
    <property type="protein sequence ID" value="CAH0290346.1"/>
    <property type="molecule type" value="Genomic_DNA"/>
</dbReference>
<organism evidence="1 2">
    <name type="scientific">Peribacillus simplex</name>
    <dbReference type="NCBI Taxonomy" id="1478"/>
    <lineage>
        <taxon>Bacteria</taxon>
        <taxon>Bacillati</taxon>
        <taxon>Bacillota</taxon>
        <taxon>Bacilli</taxon>
        <taxon>Bacillales</taxon>
        <taxon>Bacillaceae</taxon>
        <taxon>Peribacillus</taxon>
    </lineage>
</organism>
<dbReference type="AlphaFoldDB" id="A0A9W4PI08"/>
<dbReference type="SUPFAM" id="SSF55298">
    <property type="entry name" value="YjgF-like"/>
    <property type="match status" value="1"/>
</dbReference>
<evidence type="ECO:0000313" key="1">
    <source>
        <dbReference type="EMBL" id="CAH0290346.1"/>
    </source>
</evidence>
<comment type="caution">
    <text evidence="1">The sequence shown here is derived from an EMBL/GenBank/DDBJ whole genome shotgun (WGS) entry which is preliminary data.</text>
</comment>
<sequence>MYQDRFRLYQDRFRLLMVNRIILEKVGGERTLEDAQGSAKICPIYMLAAVKDYIGDLDRVVNVVKRQGFVSSEVGFDCSILLSMQHLS</sequence>
<dbReference type="Proteomes" id="UP000789326">
    <property type="component" value="Unassembled WGS sequence"/>
</dbReference>
<dbReference type="InterPro" id="IPR035959">
    <property type="entry name" value="RutC-like_sf"/>
</dbReference>
<dbReference type="Gene3D" id="3.30.1330.40">
    <property type="entry name" value="RutC-like"/>
    <property type="match status" value="1"/>
</dbReference>
<dbReference type="RefSeq" id="WP_230303508.1">
    <property type="nucleotide sequence ID" value="NZ_CAKKMG010000086.1"/>
</dbReference>
<proteinExistence type="predicted"/>
<gene>
    <name evidence="1" type="ORF">SRABI133_04229</name>
</gene>
<evidence type="ECO:0000313" key="2">
    <source>
        <dbReference type="Proteomes" id="UP000789326"/>
    </source>
</evidence>
<accession>A0A9W4PI08</accession>
<reference evidence="1" key="1">
    <citation type="submission" date="2021-11" db="EMBL/GenBank/DDBJ databases">
        <authorList>
            <person name="Bulgarelli D."/>
        </authorList>
    </citation>
    <scope>NUCLEOTIDE SEQUENCE</scope>
    <source>
        <strain evidence="1">Bi133</strain>
    </source>
</reference>
<name>A0A9W4PI08_9BACI</name>